<feature type="transmembrane region" description="Helical" evidence="1">
    <location>
        <begin position="24"/>
        <end position="46"/>
    </location>
</feature>
<keyword evidence="1" id="KW-1133">Transmembrane helix</keyword>
<dbReference type="AlphaFoldDB" id="A0A814U1Q2"/>
<organism evidence="2 4">
    <name type="scientific">Rotaria sordida</name>
    <dbReference type="NCBI Taxonomy" id="392033"/>
    <lineage>
        <taxon>Eukaryota</taxon>
        <taxon>Metazoa</taxon>
        <taxon>Spiralia</taxon>
        <taxon>Gnathifera</taxon>
        <taxon>Rotifera</taxon>
        <taxon>Eurotatoria</taxon>
        <taxon>Bdelloidea</taxon>
        <taxon>Philodinida</taxon>
        <taxon>Philodinidae</taxon>
        <taxon>Rotaria</taxon>
    </lineage>
</organism>
<keyword evidence="5" id="KW-1185">Reference proteome</keyword>
<proteinExistence type="predicted"/>
<evidence type="ECO:0000313" key="2">
    <source>
        <dbReference type="EMBL" id="CAF1165905.1"/>
    </source>
</evidence>
<evidence type="ECO:0000313" key="5">
    <source>
        <dbReference type="Proteomes" id="UP000663870"/>
    </source>
</evidence>
<sequence>MSSSTNFKSSKDNGNECIANQGCVVLAVALSLVILLICIVLMLACCKKQHLNRIRSAQYPTIQQNNYNSNSSAPPPYNWCLESPPPPYNQVKV</sequence>
<evidence type="ECO:0000313" key="3">
    <source>
        <dbReference type="EMBL" id="CAF1417195.1"/>
    </source>
</evidence>
<dbReference type="EMBL" id="CAJNOH010001031">
    <property type="protein sequence ID" value="CAF1165905.1"/>
    <property type="molecule type" value="Genomic_DNA"/>
</dbReference>
<evidence type="ECO:0000256" key="1">
    <source>
        <dbReference type="SAM" id="Phobius"/>
    </source>
</evidence>
<dbReference type="Proteomes" id="UP000663870">
    <property type="component" value="Unassembled WGS sequence"/>
</dbReference>
<keyword evidence="1" id="KW-0812">Transmembrane</keyword>
<gene>
    <name evidence="3" type="ORF">JXQ802_LOCUS35637</name>
    <name evidence="2" type="ORF">PYM288_LOCUS23006</name>
</gene>
<comment type="caution">
    <text evidence="2">The sequence shown here is derived from an EMBL/GenBank/DDBJ whole genome shotgun (WGS) entry which is preliminary data.</text>
</comment>
<dbReference type="Proteomes" id="UP000663854">
    <property type="component" value="Unassembled WGS sequence"/>
</dbReference>
<keyword evidence="1" id="KW-0472">Membrane</keyword>
<name>A0A814U1Q2_9BILA</name>
<accession>A0A814U1Q2</accession>
<protein>
    <submittedName>
        <fullName evidence="2">Uncharacterized protein</fullName>
    </submittedName>
</protein>
<dbReference type="EMBL" id="CAJNOL010001776">
    <property type="protein sequence ID" value="CAF1417195.1"/>
    <property type="molecule type" value="Genomic_DNA"/>
</dbReference>
<reference evidence="2" key="1">
    <citation type="submission" date="2021-02" db="EMBL/GenBank/DDBJ databases">
        <authorList>
            <person name="Nowell W R."/>
        </authorList>
    </citation>
    <scope>NUCLEOTIDE SEQUENCE</scope>
</reference>
<evidence type="ECO:0000313" key="4">
    <source>
        <dbReference type="Proteomes" id="UP000663854"/>
    </source>
</evidence>